<evidence type="ECO:0000313" key="2">
    <source>
        <dbReference type="Proteomes" id="UP000250443"/>
    </source>
</evidence>
<dbReference type="InterPro" id="IPR049676">
    <property type="entry name" value="QatC"/>
</dbReference>
<dbReference type="Proteomes" id="UP000250443">
    <property type="component" value="Unassembled WGS sequence"/>
</dbReference>
<reference evidence="1 2" key="1">
    <citation type="submission" date="2018-06" db="EMBL/GenBank/DDBJ databases">
        <authorList>
            <consortium name="Pathogen Informatics"/>
            <person name="Doyle S."/>
        </authorList>
    </citation>
    <scope>NUCLEOTIDE SEQUENCE [LARGE SCALE GENOMIC DNA]</scope>
    <source>
        <strain evidence="1 2">NCTC11842</strain>
    </source>
</reference>
<evidence type="ECO:0008006" key="3">
    <source>
        <dbReference type="Google" id="ProtNLM"/>
    </source>
</evidence>
<name>A0A2X2C423_PSELU</name>
<organism evidence="1 2">
    <name type="scientific">Pseudomonas luteola</name>
    <dbReference type="NCBI Taxonomy" id="47886"/>
    <lineage>
        <taxon>Bacteria</taxon>
        <taxon>Pseudomonadati</taxon>
        <taxon>Pseudomonadota</taxon>
        <taxon>Gammaproteobacteria</taxon>
        <taxon>Pseudomonadales</taxon>
        <taxon>Pseudomonadaceae</taxon>
        <taxon>Pseudomonas</taxon>
    </lineage>
</organism>
<accession>A0A2X2C423</accession>
<dbReference type="AlphaFoldDB" id="A0A2X2C423"/>
<dbReference type="EMBL" id="UAUF01000002">
    <property type="protein sequence ID" value="SPZ00286.1"/>
    <property type="molecule type" value="Genomic_DNA"/>
</dbReference>
<protein>
    <recommendedName>
        <fullName evidence="3">7-cyano-7-deazaguanine synthase</fullName>
    </recommendedName>
</protein>
<gene>
    <name evidence="1" type="ORF">NCTC11842_00435</name>
</gene>
<dbReference type="NCBIfam" id="NF041925">
    <property type="entry name" value="QatC"/>
    <property type="match status" value="1"/>
</dbReference>
<dbReference type="InterPro" id="IPR014729">
    <property type="entry name" value="Rossmann-like_a/b/a_fold"/>
</dbReference>
<sequence length="421" mass="46420">MNKVLCSKAERIPQQLQADEQVFSYFKGASRNGVGAIANRWHASLKRAGFRPSPAVWDFVQFCLAVCSADLASPRSTSADGWTRTIQLTVGLCEPLRWVPLKHRLEEMLKVLTGDYWTLIFNDAGVEPPQGDGAHLQNDCVSLLSGGLDSLIGGINLVAEQRRPLFVSQLAHKDSARQRDYAELLAGAGSHYQWSHGISFKGARESSTRARSLAFYAFAVLASTKIHLPRPQIYIPENGFICINPPLVPGRVSSLSTRTTHPLFIGTLQSVLDEIGISAELILPYRFQTKGEMMRGCLDQERLRELASDSTSCGRFRTYNRQHCGRCVPCLIRRAAFLAWGPGTDKTSYRFPSVVGSDKSGGPDDPMAVALAVLDAKQRGLDRFLGGTLAFASIDERPDYRRVLQQGLAELEAVLVQDQLL</sequence>
<evidence type="ECO:0000313" key="1">
    <source>
        <dbReference type="EMBL" id="SPZ00286.1"/>
    </source>
</evidence>
<proteinExistence type="predicted"/>
<dbReference type="RefSeq" id="WP_073450848.1">
    <property type="nucleotide sequence ID" value="NZ_FQYS01000029.1"/>
</dbReference>
<dbReference type="Gene3D" id="3.40.50.620">
    <property type="entry name" value="HUPs"/>
    <property type="match status" value="1"/>
</dbReference>